<comment type="caution">
    <text evidence="7">The sequence shown here is derived from an EMBL/GenBank/DDBJ whole genome shotgun (WGS) entry which is preliminary data.</text>
</comment>
<dbReference type="InterPro" id="IPR043131">
    <property type="entry name" value="BCAT-like_N"/>
</dbReference>
<keyword evidence="7" id="KW-0032">Aminotransferase</keyword>
<comment type="cofactor">
    <cofactor evidence="1 6">
        <name>pyridoxal 5'-phosphate</name>
        <dbReference type="ChEBI" id="CHEBI:597326"/>
    </cofactor>
</comment>
<dbReference type="InterPro" id="IPR043132">
    <property type="entry name" value="BCAT-like_C"/>
</dbReference>
<dbReference type="Gene3D" id="3.20.10.10">
    <property type="entry name" value="D-amino Acid Aminotransferase, subunit A, domain 2"/>
    <property type="match status" value="1"/>
</dbReference>
<evidence type="ECO:0000256" key="6">
    <source>
        <dbReference type="RuleBase" id="RU004516"/>
    </source>
</evidence>
<dbReference type="EMBL" id="JACXAH010000010">
    <property type="protein sequence ID" value="MBD1372442.1"/>
    <property type="molecule type" value="Genomic_DNA"/>
</dbReference>
<comment type="similarity">
    <text evidence="2 5">Belongs to the class-IV pyridoxal-phosphate-dependent aminotransferase family.</text>
</comment>
<dbReference type="InterPro" id="IPR050571">
    <property type="entry name" value="Class-IV_PLP-Dep_Aminotrnsfr"/>
</dbReference>
<dbReference type="CDD" id="cd00449">
    <property type="entry name" value="PLPDE_IV"/>
    <property type="match status" value="1"/>
</dbReference>
<organism evidence="7 8">
    <name type="scientific">Polycladospora coralii</name>
    <dbReference type="NCBI Taxonomy" id="2771432"/>
    <lineage>
        <taxon>Bacteria</taxon>
        <taxon>Bacillati</taxon>
        <taxon>Bacillota</taxon>
        <taxon>Bacilli</taxon>
        <taxon>Bacillales</taxon>
        <taxon>Thermoactinomycetaceae</taxon>
        <taxon>Polycladospora</taxon>
    </lineage>
</organism>
<evidence type="ECO:0000256" key="3">
    <source>
        <dbReference type="ARBA" id="ARBA00011738"/>
    </source>
</evidence>
<dbReference type="InterPro" id="IPR018300">
    <property type="entry name" value="Aminotrans_IV_CS"/>
</dbReference>
<dbReference type="Pfam" id="PF01063">
    <property type="entry name" value="Aminotran_4"/>
    <property type="match status" value="1"/>
</dbReference>
<name>A0A926N9R3_9BACL</name>
<evidence type="ECO:0000256" key="4">
    <source>
        <dbReference type="ARBA" id="ARBA00022898"/>
    </source>
</evidence>
<dbReference type="FunFam" id="3.20.10.10:FF:000002">
    <property type="entry name" value="D-alanine aminotransferase"/>
    <property type="match status" value="1"/>
</dbReference>
<comment type="subunit">
    <text evidence="3">Homodimer.</text>
</comment>
<dbReference type="InterPro" id="IPR001544">
    <property type="entry name" value="Aminotrans_IV"/>
</dbReference>
<evidence type="ECO:0000256" key="5">
    <source>
        <dbReference type="RuleBase" id="RU004106"/>
    </source>
</evidence>
<keyword evidence="8" id="KW-1185">Reference proteome</keyword>
<gene>
    <name evidence="7" type="ORF">IC620_08730</name>
</gene>
<dbReference type="Proteomes" id="UP000661691">
    <property type="component" value="Unassembled WGS sequence"/>
</dbReference>
<dbReference type="GO" id="GO:0005829">
    <property type="term" value="C:cytosol"/>
    <property type="evidence" value="ECO:0007669"/>
    <property type="project" value="TreeGrafter"/>
</dbReference>
<dbReference type="GO" id="GO:0046394">
    <property type="term" value="P:carboxylic acid biosynthetic process"/>
    <property type="evidence" value="ECO:0007669"/>
    <property type="project" value="UniProtKB-ARBA"/>
</dbReference>
<protein>
    <submittedName>
        <fullName evidence="7">Aminotransferase class IV</fullName>
    </submittedName>
</protein>
<dbReference type="PANTHER" id="PTHR42743:SF11">
    <property type="entry name" value="AMINODEOXYCHORISMATE LYASE"/>
    <property type="match status" value="1"/>
</dbReference>
<dbReference type="InterPro" id="IPR036038">
    <property type="entry name" value="Aminotransferase-like"/>
</dbReference>
<accession>A0A926N9R3</accession>
<keyword evidence="4 6" id="KW-0663">Pyridoxal phosphate</keyword>
<keyword evidence="7" id="KW-0808">Transferase</keyword>
<dbReference type="PROSITE" id="PS00770">
    <property type="entry name" value="AA_TRANSFER_CLASS_4"/>
    <property type="match status" value="1"/>
</dbReference>
<dbReference type="GO" id="GO:0008652">
    <property type="term" value="P:amino acid biosynthetic process"/>
    <property type="evidence" value="ECO:0007669"/>
    <property type="project" value="UniProtKB-ARBA"/>
</dbReference>
<evidence type="ECO:0000313" key="7">
    <source>
        <dbReference type="EMBL" id="MBD1372442.1"/>
    </source>
</evidence>
<dbReference type="AlphaFoldDB" id="A0A926N9R3"/>
<proteinExistence type="inferred from homology"/>
<sequence length="289" mass="32900">MSVMWMNGELIDEQAASISVLDHGVLYGIGAFETIRIYEGHPFLLDDHLDRLHSGLERMCIRAPYTHEQWREQIQKLIAITAQKEGTLRLTVTAGKEGLGLATRVYENPQTMIFIRPLPHGHHTWFTQGKQLQVCTVPRQAVGGAESFKTANYMNSVLARQEIHDFPRTEGLMLTPEGKLAEGIVSNLFFAKGNTIFTPARSLGILDGITRRFLIQLAKQEELKLIEGAFTEIDLDEADEIWVTNSVQEIVPIITWRGVTKTERTVMNQLYKRYQLYTQQQLLTMEQLS</sequence>
<dbReference type="SUPFAM" id="SSF56752">
    <property type="entry name" value="D-aminoacid aminotransferase-like PLP-dependent enzymes"/>
    <property type="match status" value="1"/>
</dbReference>
<reference evidence="7" key="1">
    <citation type="submission" date="2020-09" db="EMBL/GenBank/DDBJ databases">
        <title>A novel bacterium of genus Hazenella, isolated from South China Sea.</title>
        <authorList>
            <person name="Huang H."/>
            <person name="Mo K."/>
            <person name="Hu Y."/>
        </authorList>
    </citation>
    <scope>NUCLEOTIDE SEQUENCE</scope>
    <source>
        <strain evidence="7">IB182357</strain>
    </source>
</reference>
<evidence type="ECO:0000313" key="8">
    <source>
        <dbReference type="Proteomes" id="UP000661691"/>
    </source>
</evidence>
<dbReference type="Gene3D" id="3.30.470.10">
    <property type="match status" value="1"/>
</dbReference>
<evidence type="ECO:0000256" key="2">
    <source>
        <dbReference type="ARBA" id="ARBA00009320"/>
    </source>
</evidence>
<dbReference type="PANTHER" id="PTHR42743">
    <property type="entry name" value="AMINO-ACID AMINOTRANSFERASE"/>
    <property type="match status" value="1"/>
</dbReference>
<dbReference type="GO" id="GO:0008483">
    <property type="term" value="F:transaminase activity"/>
    <property type="evidence" value="ECO:0007669"/>
    <property type="project" value="UniProtKB-KW"/>
</dbReference>
<evidence type="ECO:0000256" key="1">
    <source>
        <dbReference type="ARBA" id="ARBA00001933"/>
    </source>
</evidence>